<evidence type="ECO:0000313" key="10">
    <source>
        <dbReference type="Proteomes" id="UP000006238"/>
    </source>
</evidence>
<feature type="transmembrane region" description="Helical" evidence="8">
    <location>
        <begin position="129"/>
        <end position="150"/>
    </location>
</feature>
<evidence type="ECO:0000256" key="8">
    <source>
        <dbReference type="SAM" id="Phobius"/>
    </source>
</evidence>
<dbReference type="Proteomes" id="UP000006238">
    <property type="component" value="Unassembled WGS sequence"/>
</dbReference>
<dbReference type="PANTHER" id="PTHR36838">
    <property type="entry name" value="AUXIN EFFLUX CARRIER FAMILY PROTEIN"/>
    <property type="match status" value="1"/>
</dbReference>
<dbReference type="GO" id="GO:0005886">
    <property type="term" value="C:plasma membrane"/>
    <property type="evidence" value="ECO:0007669"/>
    <property type="project" value="UniProtKB-SubCell"/>
</dbReference>
<dbReference type="Pfam" id="PF03547">
    <property type="entry name" value="Mem_trans"/>
    <property type="match status" value="1"/>
</dbReference>
<dbReference type="GeneID" id="98919327"/>
<proteinExistence type="inferred from homology"/>
<organism evidence="9 10">
    <name type="scientific">Eshraghiella crossota DSM 2876</name>
    <dbReference type="NCBI Taxonomy" id="511680"/>
    <lineage>
        <taxon>Bacteria</taxon>
        <taxon>Bacillati</taxon>
        <taxon>Bacillota</taxon>
        <taxon>Clostridia</taxon>
        <taxon>Lachnospirales</taxon>
        <taxon>Lachnospiraceae</taxon>
        <taxon>Eshraghiella</taxon>
    </lineage>
</organism>
<evidence type="ECO:0000256" key="1">
    <source>
        <dbReference type="ARBA" id="ARBA00004651"/>
    </source>
</evidence>
<keyword evidence="6 8" id="KW-1133">Transmembrane helix</keyword>
<evidence type="ECO:0000256" key="5">
    <source>
        <dbReference type="ARBA" id="ARBA00022692"/>
    </source>
</evidence>
<feature type="transmembrane region" description="Helical" evidence="8">
    <location>
        <begin position="12"/>
        <end position="29"/>
    </location>
</feature>
<evidence type="ECO:0000313" key="9">
    <source>
        <dbReference type="EMBL" id="EFF69339.1"/>
    </source>
</evidence>
<gene>
    <name evidence="9" type="ORF">BUTYVIB_00528</name>
</gene>
<keyword evidence="4" id="KW-1003">Cell membrane</keyword>
<dbReference type="PANTHER" id="PTHR36838:SF4">
    <property type="entry name" value="AUXIN EFFLUX CARRIER FAMILY PROTEIN"/>
    <property type="match status" value="1"/>
</dbReference>
<reference evidence="9 10" key="1">
    <citation type="submission" date="2010-02" db="EMBL/GenBank/DDBJ databases">
        <authorList>
            <person name="Weinstock G."/>
            <person name="Sodergren E."/>
            <person name="Clifton S."/>
            <person name="Fulton L."/>
            <person name="Fulton B."/>
            <person name="Courtney L."/>
            <person name="Fronick C."/>
            <person name="Harrison M."/>
            <person name="Strong C."/>
            <person name="Farmer C."/>
            <person name="Delahaunty K."/>
            <person name="Markovic C."/>
            <person name="Hall O."/>
            <person name="Minx P."/>
            <person name="Tomlinson C."/>
            <person name="Mitreva M."/>
            <person name="Nelson J."/>
            <person name="Hou S."/>
            <person name="Wollam A."/>
            <person name="Pepin K.H."/>
            <person name="Johnson M."/>
            <person name="Bhonagiri V."/>
            <person name="Zhang X."/>
            <person name="Suruliraj S."/>
            <person name="Warren W."/>
            <person name="Chinwalla A."/>
            <person name="Mardis E.R."/>
            <person name="Wilson R.K."/>
        </authorList>
    </citation>
    <scope>NUCLEOTIDE SEQUENCE [LARGE SCALE GENOMIC DNA]</scope>
    <source>
        <strain evidence="9 10">DSM 2876</strain>
    </source>
</reference>
<feature type="transmembrane region" description="Helical" evidence="8">
    <location>
        <begin position="228"/>
        <end position="250"/>
    </location>
</feature>
<dbReference type="RefSeq" id="WP_005601424.1">
    <property type="nucleotide sequence ID" value="NZ_GG663520.1"/>
</dbReference>
<keyword evidence="7 8" id="KW-0472">Membrane</keyword>
<evidence type="ECO:0000256" key="4">
    <source>
        <dbReference type="ARBA" id="ARBA00022475"/>
    </source>
</evidence>
<comment type="caution">
    <text evidence="9">The sequence shown here is derived from an EMBL/GenBank/DDBJ whole genome shotgun (WGS) entry which is preliminary data.</text>
</comment>
<evidence type="ECO:0000256" key="2">
    <source>
        <dbReference type="ARBA" id="ARBA00010145"/>
    </source>
</evidence>
<dbReference type="EMBL" id="ABWN01000019">
    <property type="protein sequence ID" value="EFF69339.1"/>
    <property type="molecule type" value="Genomic_DNA"/>
</dbReference>
<keyword evidence="3" id="KW-0813">Transport</keyword>
<keyword evidence="10" id="KW-1185">Reference proteome</keyword>
<feature type="transmembrane region" description="Helical" evidence="8">
    <location>
        <begin position="196"/>
        <end position="216"/>
    </location>
</feature>
<comment type="subcellular location">
    <subcellularLocation>
        <location evidence="1">Cell membrane</location>
        <topology evidence="1">Multi-pass membrane protein</topology>
    </subcellularLocation>
</comment>
<dbReference type="InterPro" id="IPR004776">
    <property type="entry name" value="Mem_transp_PIN-like"/>
</dbReference>
<protein>
    <submittedName>
        <fullName evidence="9">Transporter, auxin efflux carrier (AEC) family protein</fullName>
    </submittedName>
</protein>
<dbReference type="STRING" id="45851.BHV86_02785"/>
<dbReference type="HOGENOM" id="CLU_056175_3_0_9"/>
<feature type="transmembrane region" description="Helical" evidence="8">
    <location>
        <begin position="256"/>
        <end position="276"/>
    </location>
</feature>
<comment type="similarity">
    <text evidence="2">Belongs to the auxin efflux carrier (TC 2.A.69) family.</text>
</comment>
<dbReference type="InterPro" id="IPR038770">
    <property type="entry name" value="Na+/solute_symporter_sf"/>
</dbReference>
<evidence type="ECO:0000256" key="3">
    <source>
        <dbReference type="ARBA" id="ARBA00022448"/>
    </source>
</evidence>
<feature type="transmembrane region" description="Helical" evidence="8">
    <location>
        <begin position="171"/>
        <end position="190"/>
    </location>
</feature>
<dbReference type="eggNOG" id="COG0679">
    <property type="taxonomic scope" value="Bacteria"/>
</dbReference>
<evidence type="ECO:0000256" key="7">
    <source>
        <dbReference type="ARBA" id="ARBA00023136"/>
    </source>
</evidence>
<dbReference type="Gene3D" id="1.20.1530.20">
    <property type="match status" value="1"/>
</dbReference>
<feature type="transmembrane region" description="Helical" evidence="8">
    <location>
        <begin position="66"/>
        <end position="87"/>
    </location>
</feature>
<dbReference type="GO" id="GO:0055085">
    <property type="term" value="P:transmembrane transport"/>
    <property type="evidence" value="ECO:0007669"/>
    <property type="project" value="InterPro"/>
</dbReference>
<dbReference type="AlphaFoldDB" id="D4RXH7"/>
<keyword evidence="5 8" id="KW-0812">Transmembrane</keyword>
<feature type="transmembrane region" description="Helical" evidence="8">
    <location>
        <begin position="288"/>
        <end position="311"/>
    </location>
</feature>
<name>D4RXH7_9FIRM</name>
<sequence length="314" mass="34069">MDSFIFSLEATVPVFMIIILGYILMRVGFLTKEFTEVADKYVFKVALPVLLFKQIGTADIRSEFDIRFVLFCMIVTTVMFGMVWLLARIFIRDKSMVGAFAQGSVRGSAAILGIAFIDNIYGSSGMGPLMIVSAVPLYNIYSVIILTVEARDNKNGKEAIKKSFINVLKNPIIIGIFLGMIVACTGLKIPAIPLKAINSVAATATPIALIVVGAGFEGKKAIAKTGPTLVAVFIKLIVLPLIFLPVAVKMGFRREALVAIIIMLGSPTTVTCYIMAKNMNNDEVLSGSIVVLATLLSSFTLTGLVFLMRYMGWI</sequence>
<evidence type="ECO:0000256" key="6">
    <source>
        <dbReference type="ARBA" id="ARBA00022989"/>
    </source>
</evidence>
<accession>D4RXH7</accession>